<keyword evidence="3" id="KW-1185">Reference proteome</keyword>
<dbReference type="Proteomes" id="UP001209570">
    <property type="component" value="Unassembled WGS sequence"/>
</dbReference>
<feature type="transmembrane region" description="Helical" evidence="1">
    <location>
        <begin position="279"/>
        <end position="300"/>
    </location>
</feature>
<evidence type="ECO:0000313" key="3">
    <source>
        <dbReference type="Proteomes" id="UP001209570"/>
    </source>
</evidence>
<evidence type="ECO:0000256" key="1">
    <source>
        <dbReference type="SAM" id="Phobius"/>
    </source>
</evidence>
<keyword evidence="1" id="KW-1133">Transmembrane helix</keyword>
<name>A0AAD5LMP2_PYTIN</name>
<keyword evidence="1" id="KW-0812">Transmembrane</keyword>
<organism evidence="2 3">
    <name type="scientific">Pythium insidiosum</name>
    <name type="common">Pythiosis disease agent</name>
    <dbReference type="NCBI Taxonomy" id="114742"/>
    <lineage>
        <taxon>Eukaryota</taxon>
        <taxon>Sar</taxon>
        <taxon>Stramenopiles</taxon>
        <taxon>Oomycota</taxon>
        <taxon>Peronosporomycetes</taxon>
        <taxon>Pythiales</taxon>
        <taxon>Pythiaceae</taxon>
        <taxon>Pythium</taxon>
    </lineage>
</organism>
<feature type="transmembrane region" description="Helical" evidence="1">
    <location>
        <begin position="100"/>
        <end position="122"/>
    </location>
</feature>
<comment type="caution">
    <text evidence="2">The sequence shown here is derived from an EMBL/GenBank/DDBJ whole genome shotgun (WGS) entry which is preliminary data.</text>
</comment>
<gene>
    <name evidence="2" type="ORF">P43SY_006997</name>
</gene>
<feature type="transmembrane region" description="Helical" evidence="1">
    <location>
        <begin position="173"/>
        <end position="192"/>
    </location>
</feature>
<keyword evidence="1" id="KW-0472">Membrane</keyword>
<sequence>MNAVTARTCDYGYARTAEGCVRTLASFNREAYVRVQVMYFAFGLVSLAASAYKYVLSVRNGGAKLQQRTFLLCIFCGVTFLLRGVDPGSYGAFMPRPLEYFVVDACTAALYSVFIMSMCFWISIIRKGAAPNTKSMRLRTLEYSLIGAVWLFKVAFALALIPSRGYDRGLSAIELFCTATLLCGITITSIVYGNRVVRRLEHIDKMNSRRLSIETQFETLQTTRIDPFAASHASTMRITELECGRSTPVLPLPTHRAIPLAQEAAKKCKKKPARRMREMLIITSLMSFTCVIAQVTVAVLRSNSDSIVLQCANGFNCDQVKRSISLLHVFQFVAVFVVLYTFRKTKRRNAAAEFGLTRPVQHEHV</sequence>
<evidence type="ECO:0008006" key="4">
    <source>
        <dbReference type="Google" id="ProtNLM"/>
    </source>
</evidence>
<feature type="transmembrane region" description="Helical" evidence="1">
    <location>
        <begin position="68"/>
        <end position="85"/>
    </location>
</feature>
<accession>A0AAD5LMP2</accession>
<reference evidence="2" key="1">
    <citation type="submission" date="2021-12" db="EMBL/GenBank/DDBJ databases">
        <title>Prjna785345.</title>
        <authorList>
            <person name="Rujirawat T."/>
            <person name="Krajaejun T."/>
        </authorList>
    </citation>
    <scope>NUCLEOTIDE SEQUENCE</scope>
    <source>
        <strain evidence="2">Pi057C3</strain>
    </source>
</reference>
<protein>
    <recommendedName>
        <fullName evidence="4">THH1/TOM1/TOM3 domain-containing protein</fullName>
    </recommendedName>
</protein>
<evidence type="ECO:0000313" key="2">
    <source>
        <dbReference type="EMBL" id="KAJ0406389.1"/>
    </source>
</evidence>
<feature type="transmembrane region" description="Helical" evidence="1">
    <location>
        <begin position="324"/>
        <end position="342"/>
    </location>
</feature>
<proteinExistence type="predicted"/>
<dbReference type="AlphaFoldDB" id="A0AAD5LMP2"/>
<feature type="transmembrane region" description="Helical" evidence="1">
    <location>
        <begin position="143"/>
        <end position="161"/>
    </location>
</feature>
<feature type="transmembrane region" description="Helical" evidence="1">
    <location>
        <begin position="37"/>
        <end position="56"/>
    </location>
</feature>
<dbReference type="EMBL" id="JAKCXM010000033">
    <property type="protein sequence ID" value="KAJ0406389.1"/>
    <property type="molecule type" value="Genomic_DNA"/>
</dbReference>